<organism evidence="7 8">
    <name type="scientific">Acetobacter thailandicus</name>
    <dbReference type="NCBI Taxonomy" id="1502842"/>
    <lineage>
        <taxon>Bacteria</taxon>
        <taxon>Pseudomonadati</taxon>
        <taxon>Pseudomonadota</taxon>
        <taxon>Alphaproteobacteria</taxon>
        <taxon>Acetobacterales</taxon>
        <taxon>Acetobacteraceae</taxon>
        <taxon>Acetobacter</taxon>
    </lineage>
</organism>
<evidence type="ECO:0000259" key="5">
    <source>
        <dbReference type="Pfam" id="PF04376"/>
    </source>
</evidence>
<evidence type="ECO:0000256" key="1">
    <source>
        <dbReference type="ARBA" id="ARBA00022490"/>
    </source>
</evidence>
<proteinExistence type="inferred from homology"/>
<comment type="catalytic activity">
    <reaction evidence="4">
        <text>N-terminal L-aspartyl-[protein] + L-leucyl-tRNA(Leu) = N-terminal L-leucyl-L-aspartyl-[protein] + tRNA(Leu) + H(+)</text>
        <dbReference type="Rhea" id="RHEA:50420"/>
        <dbReference type="Rhea" id="RHEA-COMP:9613"/>
        <dbReference type="Rhea" id="RHEA-COMP:9622"/>
        <dbReference type="Rhea" id="RHEA-COMP:12669"/>
        <dbReference type="Rhea" id="RHEA-COMP:12674"/>
        <dbReference type="ChEBI" id="CHEBI:15378"/>
        <dbReference type="ChEBI" id="CHEBI:64720"/>
        <dbReference type="ChEBI" id="CHEBI:78442"/>
        <dbReference type="ChEBI" id="CHEBI:78494"/>
        <dbReference type="ChEBI" id="CHEBI:133042"/>
        <dbReference type="EC" id="2.3.2.29"/>
    </reaction>
</comment>
<dbReference type="PIRSF" id="PIRSF037208">
    <property type="entry name" value="ATE_pro_prd"/>
    <property type="match status" value="1"/>
</dbReference>
<feature type="domain" description="N-end aminoacyl transferase N-terminal" evidence="5">
    <location>
        <begin position="18"/>
        <end position="87"/>
    </location>
</feature>
<comment type="catalytic activity">
    <reaction evidence="4">
        <text>N-terminal L-glutamyl-[protein] + L-leucyl-tRNA(Leu) = N-terminal L-leucyl-L-glutamyl-[protein] + tRNA(Leu) + H(+)</text>
        <dbReference type="Rhea" id="RHEA:50412"/>
        <dbReference type="Rhea" id="RHEA-COMP:9613"/>
        <dbReference type="Rhea" id="RHEA-COMP:9622"/>
        <dbReference type="Rhea" id="RHEA-COMP:12664"/>
        <dbReference type="Rhea" id="RHEA-COMP:12668"/>
        <dbReference type="ChEBI" id="CHEBI:15378"/>
        <dbReference type="ChEBI" id="CHEBI:64721"/>
        <dbReference type="ChEBI" id="CHEBI:78442"/>
        <dbReference type="ChEBI" id="CHEBI:78494"/>
        <dbReference type="ChEBI" id="CHEBI:133041"/>
        <dbReference type="EC" id="2.3.2.29"/>
    </reaction>
</comment>
<comment type="similarity">
    <text evidence="4">Belongs to the R-transferase family. Bpt subfamily.</text>
</comment>
<keyword evidence="2 4" id="KW-0808">Transferase</keyword>
<keyword evidence="3 4" id="KW-0012">Acyltransferase</keyword>
<dbReference type="NCBIfam" id="NF002346">
    <property type="entry name" value="PRK01305.2-3"/>
    <property type="match status" value="1"/>
</dbReference>
<dbReference type="InterPro" id="IPR030700">
    <property type="entry name" value="N-end_Aminoacyl_Trfase"/>
</dbReference>
<dbReference type="Pfam" id="PF04376">
    <property type="entry name" value="ATE_N"/>
    <property type="match status" value="1"/>
</dbReference>
<comment type="function">
    <text evidence="4">Functions in the N-end rule pathway of protein degradation where it conjugates Leu from its aminoacyl-tRNA to the N-termini of proteins containing an N-terminal aspartate or glutamate.</text>
</comment>
<name>A0ABT3QBP1_9PROT</name>
<comment type="subcellular location">
    <subcellularLocation>
        <location evidence="4">Cytoplasm</location>
    </subcellularLocation>
</comment>
<dbReference type="EC" id="2.3.2.29" evidence="4"/>
<dbReference type="HAMAP" id="MF_00689">
    <property type="entry name" value="Bpt"/>
    <property type="match status" value="1"/>
</dbReference>
<dbReference type="Proteomes" id="UP001301152">
    <property type="component" value="Unassembled WGS sequence"/>
</dbReference>
<dbReference type="InterPro" id="IPR007471">
    <property type="entry name" value="N-end_Aminoacyl_Trfase_N"/>
</dbReference>
<dbReference type="PANTHER" id="PTHR21367:SF1">
    <property type="entry name" value="ARGINYL-TRNA--PROTEIN TRANSFERASE 1"/>
    <property type="match status" value="1"/>
</dbReference>
<evidence type="ECO:0000256" key="3">
    <source>
        <dbReference type="ARBA" id="ARBA00023315"/>
    </source>
</evidence>
<reference evidence="7 8" key="1">
    <citation type="submission" date="2022-11" db="EMBL/GenBank/DDBJ databases">
        <title>Genome sequencing of Acetobacter type strain.</title>
        <authorList>
            <person name="Heo J."/>
            <person name="Lee D."/>
            <person name="Han B.-H."/>
            <person name="Hong S.-B."/>
            <person name="Kwon S.-W."/>
        </authorList>
    </citation>
    <scope>NUCLEOTIDE SEQUENCE [LARGE SCALE GENOMIC DNA]</scope>
    <source>
        <strain evidence="7 8">KACC 21253</strain>
    </source>
</reference>
<evidence type="ECO:0000259" key="6">
    <source>
        <dbReference type="Pfam" id="PF04377"/>
    </source>
</evidence>
<accession>A0ABT3QBP1</accession>
<dbReference type="GO" id="GO:0004057">
    <property type="term" value="F:arginyl-tRNA--protein transferase activity"/>
    <property type="evidence" value="ECO:0007669"/>
    <property type="project" value="UniProtKB-EC"/>
</dbReference>
<dbReference type="EMBL" id="JAPIUZ010000001">
    <property type="protein sequence ID" value="MCX2562649.1"/>
    <property type="molecule type" value="Genomic_DNA"/>
</dbReference>
<dbReference type="InterPro" id="IPR016181">
    <property type="entry name" value="Acyl_CoA_acyltransferase"/>
</dbReference>
<dbReference type="SUPFAM" id="SSF55729">
    <property type="entry name" value="Acyl-CoA N-acyltransferases (Nat)"/>
    <property type="match status" value="1"/>
</dbReference>
<dbReference type="InterPro" id="IPR007472">
    <property type="entry name" value="N-end_Aminoacyl_Trfase_C"/>
</dbReference>
<keyword evidence="8" id="KW-1185">Reference proteome</keyword>
<comment type="caution">
    <text evidence="7">The sequence shown here is derived from an EMBL/GenBank/DDBJ whole genome shotgun (WGS) entry which is preliminary data.</text>
</comment>
<evidence type="ECO:0000256" key="4">
    <source>
        <dbReference type="HAMAP-Rule" id="MF_00689"/>
    </source>
</evidence>
<feature type="domain" description="N-end rule aminoacyl transferase C-terminal" evidence="6">
    <location>
        <begin position="107"/>
        <end position="229"/>
    </location>
</feature>
<gene>
    <name evidence="4" type="primary">bpt</name>
    <name evidence="7" type="ORF">OQ497_01520</name>
</gene>
<dbReference type="Pfam" id="PF04377">
    <property type="entry name" value="ATE_C"/>
    <property type="match status" value="1"/>
</dbReference>
<dbReference type="NCBIfam" id="NF002342">
    <property type="entry name" value="PRK01305.1-3"/>
    <property type="match status" value="1"/>
</dbReference>
<dbReference type="NCBIfam" id="NF002341">
    <property type="entry name" value="PRK01305.1-1"/>
    <property type="match status" value="1"/>
</dbReference>
<sequence length="247" mass="27993">MVSPLRHSQFFYSAQATPCPYLPGKTERKIIADLATPQANALHSRLSRAGFRRSHTFAYMPMCENCSACIPIRLPVSQFTPDRTQRRTLRRNADLVISVAAPVATAEQYALFRRYQHSRHADSDMAQMTETDYQGMIEDTPVATAVLEFRTADQTLVAVSLIDVLEDGISAVYNFYAPEQTQRSLGSFAILTLTEHTRTLNLPYLYLGYWIEKSEKMAYKTNYRPAEILQSGSWRPLPLPADAKKTF</sequence>
<keyword evidence="1 4" id="KW-0963">Cytoplasm</keyword>
<evidence type="ECO:0000313" key="8">
    <source>
        <dbReference type="Proteomes" id="UP001301152"/>
    </source>
</evidence>
<dbReference type="InterPro" id="IPR017138">
    <property type="entry name" value="Asp_Glu_LeuTrfase"/>
</dbReference>
<protein>
    <recommendedName>
        <fullName evidence="4">Aspartate/glutamate leucyltransferase</fullName>
        <ecNumber evidence="4">2.3.2.29</ecNumber>
    </recommendedName>
</protein>
<dbReference type="RefSeq" id="WP_173559432.1">
    <property type="nucleotide sequence ID" value="NZ_JAPIUZ010000001.1"/>
</dbReference>
<evidence type="ECO:0000256" key="2">
    <source>
        <dbReference type="ARBA" id="ARBA00022679"/>
    </source>
</evidence>
<dbReference type="PANTHER" id="PTHR21367">
    <property type="entry name" value="ARGININE-TRNA-PROTEIN TRANSFERASE 1"/>
    <property type="match status" value="1"/>
</dbReference>
<dbReference type="NCBIfam" id="NF002343">
    <property type="entry name" value="PRK01305.1-4"/>
    <property type="match status" value="1"/>
</dbReference>
<evidence type="ECO:0000313" key="7">
    <source>
        <dbReference type="EMBL" id="MCX2562649.1"/>
    </source>
</evidence>